<feature type="region of interest" description="Disordered" evidence="1">
    <location>
        <begin position="90"/>
        <end position="109"/>
    </location>
</feature>
<name>W2G269_PHYNI</name>
<dbReference type="VEuPathDB" id="FungiDB:PPTG_07861"/>
<feature type="transmembrane region" description="Helical" evidence="2">
    <location>
        <begin position="37"/>
        <end position="58"/>
    </location>
</feature>
<accession>W2G269</accession>
<evidence type="ECO:0000256" key="2">
    <source>
        <dbReference type="SAM" id="Phobius"/>
    </source>
</evidence>
<keyword evidence="2" id="KW-0472">Membrane</keyword>
<keyword evidence="2" id="KW-1133">Transmembrane helix</keyword>
<proteinExistence type="predicted"/>
<organism evidence="3">
    <name type="scientific">Phytophthora nicotianae</name>
    <name type="common">Potato buckeye rot agent</name>
    <name type="synonym">Phytophthora parasitica</name>
    <dbReference type="NCBI Taxonomy" id="4792"/>
    <lineage>
        <taxon>Eukaryota</taxon>
        <taxon>Sar</taxon>
        <taxon>Stramenopiles</taxon>
        <taxon>Oomycota</taxon>
        <taxon>Peronosporomycetes</taxon>
        <taxon>Peronosporales</taxon>
        <taxon>Peronosporaceae</taxon>
        <taxon>Phytophthora</taxon>
    </lineage>
</organism>
<dbReference type="AlphaFoldDB" id="W2G269"/>
<dbReference type="Proteomes" id="UP000053236">
    <property type="component" value="Unassembled WGS sequence"/>
</dbReference>
<feature type="transmembrane region" description="Helical" evidence="2">
    <location>
        <begin position="12"/>
        <end position="31"/>
    </location>
</feature>
<keyword evidence="2" id="KW-0812">Transmembrane</keyword>
<sequence length="222" mass="24578">MALYDALEYLSCGPVGLFLLLLFFNALNVAFMWNEHYAVISLIVVTPVALASNALNSVQRNAALRVRMERANAEHLRAPDGDPFEDYQVADEEASDEEAPGEDECPRDGPSVSVLIAVEDERLVGEIVPHPGMQVLFQTAVRCDPHLATLRRTLPLLPLVPIVPRAALPNGRYRHRRLEERQVLRRGNLGPSGRKARDGLALTCGDKTKGCHQDEDQFIFGS</sequence>
<evidence type="ECO:0000313" key="3">
    <source>
        <dbReference type="EMBL" id="ETK77024.1"/>
    </source>
</evidence>
<evidence type="ECO:0000256" key="1">
    <source>
        <dbReference type="SAM" id="MobiDB-lite"/>
    </source>
</evidence>
<feature type="compositionally biased region" description="Acidic residues" evidence="1">
    <location>
        <begin position="90"/>
        <end position="105"/>
    </location>
</feature>
<dbReference type="EMBL" id="KI688509">
    <property type="protein sequence ID" value="ETK77024.1"/>
    <property type="molecule type" value="Genomic_DNA"/>
</dbReference>
<gene>
    <name evidence="3" type="ORF">L915_16673</name>
</gene>
<reference evidence="3" key="1">
    <citation type="submission" date="2013-11" db="EMBL/GenBank/DDBJ databases">
        <title>The Genome Sequence of Phytophthora parasitica CJ02B3.</title>
        <authorList>
            <consortium name="The Broad Institute Genomics Platform"/>
            <person name="Russ C."/>
            <person name="Tyler B."/>
            <person name="Panabieres F."/>
            <person name="Shan W."/>
            <person name="Tripathy S."/>
            <person name="Grunwald N."/>
            <person name="Machado M."/>
            <person name="Johnson C.S."/>
            <person name="Arredondo F."/>
            <person name="Hong C."/>
            <person name="Coffey M."/>
            <person name="Young S.K."/>
            <person name="Zeng Q."/>
            <person name="Gargeya S."/>
            <person name="Fitzgerald M."/>
            <person name="Abouelleil A."/>
            <person name="Alvarado L."/>
            <person name="Chapman S.B."/>
            <person name="Gainer-Dewar J."/>
            <person name="Goldberg J."/>
            <person name="Griggs A."/>
            <person name="Gujja S."/>
            <person name="Hansen M."/>
            <person name="Howarth C."/>
            <person name="Imamovic A."/>
            <person name="Ireland A."/>
            <person name="Larimer J."/>
            <person name="McCowan C."/>
            <person name="Murphy C."/>
            <person name="Pearson M."/>
            <person name="Poon T.W."/>
            <person name="Priest M."/>
            <person name="Roberts A."/>
            <person name="Saif S."/>
            <person name="Shea T."/>
            <person name="Sykes S."/>
            <person name="Wortman J."/>
            <person name="Nusbaum C."/>
            <person name="Birren B."/>
        </authorList>
    </citation>
    <scope>NUCLEOTIDE SEQUENCE [LARGE SCALE GENOMIC DNA]</scope>
    <source>
        <strain evidence="3">CJ02B3</strain>
    </source>
</reference>
<protein>
    <submittedName>
        <fullName evidence="3">Uncharacterized protein</fullName>
    </submittedName>
</protein>